<gene>
    <name evidence="2" type="ORF">UFOPK3554_00424</name>
</gene>
<dbReference type="SMART" id="SM00530">
    <property type="entry name" value="HTH_XRE"/>
    <property type="match status" value="1"/>
</dbReference>
<protein>
    <submittedName>
        <fullName evidence="2">Unannotated protein</fullName>
    </submittedName>
</protein>
<dbReference type="Pfam" id="PF21179">
    <property type="entry name" value="BldD-like_C"/>
    <property type="match status" value="1"/>
</dbReference>
<sequence>MTTQLFTQPTPSTIAARLRALRKQRRLSLADVEILSKGSVKAVVMGSYERGTRALSVKRAIQLANLFDIPLAQLLSEIPPTESLCGETRIVFDLRKLRNRTTSHYAAECADITYFLSHIAAARSDWNGEVLSLRGSDLETIALMHKNSRASTLEWLERESLIIKGTNPL</sequence>
<dbReference type="EMBL" id="CAFBSG010000005">
    <property type="protein sequence ID" value="CAB5239709.1"/>
    <property type="molecule type" value="Genomic_DNA"/>
</dbReference>
<dbReference type="Gene3D" id="1.10.260.40">
    <property type="entry name" value="lambda repressor-like DNA-binding domains"/>
    <property type="match status" value="1"/>
</dbReference>
<reference evidence="2" key="1">
    <citation type="submission" date="2020-05" db="EMBL/GenBank/DDBJ databases">
        <authorList>
            <person name="Chiriac C."/>
            <person name="Salcher M."/>
            <person name="Ghai R."/>
            <person name="Kavagutti S V."/>
        </authorList>
    </citation>
    <scope>NUCLEOTIDE SEQUENCE</scope>
</reference>
<dbReference type="Gene3D" id="1.10.10.1930">
    <property type="match status" value="1"/>
</dbReference>
<dbReference type="InterPro" id="IPR037664">
    <property type="entry name" value="BldD_C"/>
</dbReference>
<proteinExistence type="predicted"/>
<dbReference type="InterPro" id="IPR001387">
    <property type="entry name" value="Cro/C1-type_HTH"/>
</dbReference>
<dbReference type="SUPFAM" id="SSF47413">
    <property type="entry name" value="lambda repressor-like DNA-binding domains"/>
    <property type="match status" value="1"/>
</dbReference>
<dbReference type="InterPro" id="IPR010982">
    <property type="entry name" value="Lambda_DNA-bd_dom_sf"/>
</dbReference>
<dbReference type="GO" id="GO:0045892">
    <property type="term" value="P:negative regulation of DNA-templated transcription"/>
    <property type="evidence" value="ECO:0007669"/>
    <property type="project" value="InterPro"/>
</dbReference>
<feature type="domain" description="HTH cro/C1-type" evidence="1">
    <location>
        <begin position="18"/>
        <end position="74"/>
    </location>
</feature>
<organism evidence="2">
    <name type="scientific">freshwater metagenome</name>
    <dbReference type="NCBI Taxonomy" id="449393"/>
    <lineage>
        <taxon>unclassified sequences</taxon>
        <taxon>metagenomes</taxon>
        <taxon>ecological metagenomes</taxon>
    </lineage>
</organism>
<dbReference type="AlphaFoldDB" id="A0A6J7XQV7"/>
<evidence type="ECO:0000313" key="2">
    <source>
        <dbReference type="EMBL" id="CAB5239709.1"/>
    </source>
</evidence>
<evidence type="ECO:0000259" key="1">
    <source>
        <dbReference type="PROSITE" id="PS50943"/>
    </source>
</evidence>
<dbReference type="PROSITE" id="PS50943">
    <property type="entry name" value="HTH_CROC1"/>
    <property type="match status" value="1"/>
</dbReference>
<dbReference type="GO" id="GO:0003677">
    <property type="term" value="F:DNA binding"/>
    <property type="evidence" value="ECO:0007669"/>
    <property type="project" value="InterPro"/>
</dbReference>
<dbReference type="InterPro" id="IPR038099">
    <property type="entry name" value="BldD-like_C_sf"/>
</dbReference>
<name>A0A6J7XQV7_9ZZZZ</name>
<dbReference type="CDD" id="cd00093">
    <property type="entry name" value="HTH_XRE"/>
    <property type="match status" value="1"/>
</dbReference>
<accession>A0A6J7XQV7</accession>